<keyword evidence="1" id="KW-0472">Membrane</keyword>
<keyword evidence="1" id="KW-1133">Transmembrane helix</keyword>
<protein>
    <submittedName>
        <fullName evidence="2">Uncharacterized protein</fullName>
    </submittedName>
</protein>
<dbReference type="EMBL" id="GGEC01059883">
    <property type="protein sequence ID" value="MBX40367.1"/>
    <property type="molecule type" value="Transcribed_RNA"/>
</dbReference>
<name>A0A2P2ND34_RHIMU</name>
<dbReference type="AlphaFoldDB" id="A0A2P2ND34"/>
<organism evidence="2">
    <name type="scientific">Rhizophora mucronata</name>
    <name type="common">Asiatic mangrove</name>
    <dbReference type="NCBI Taxonomy" id="61149"/>
    <lineage>
        <taxon>Eukaryota</taxon>
        <taxon>Viridiplantae</taxon>
        <taxon>Streptophyta</taxon>
        <taxon>Embryophyta</taxon>
        <taxon>Tracheophyta</taxon>
        <taxon>Spermatophyta</taxon>
        <taxon>Magnoliopsida</taxon>
        <taxon>eudicotyledons</taxon>
        <taxon>Gunneridae</taxon>
        <taxon>Pentapetalae</taxon>
        <taxon>rosids</taxon>
        <taxon>fabids</taxon>
        <taxon>Malpighiales</taxon>
        <taxon>Rhizophoraceae</taxon>
        <taxon>Rhizophora</taxon>
    </lineage>
</organism>
<keyword evidence="1" id="KW-0812">Transmembrane</keyword>
<sequence length="35" mass="4193">MLVLSSEGFLFYMIYSYGIIYVVCDKVKTIWNLPW</sequence>
<proteinExistence type="predicted"/>
<accession>A0A2P2ND34</accession>
<evidence type="ECO:0000313" key="2">
    <source>
        <dbReference type="EMBL" id="MBX40367.1"/>
    </source>
</evidence>
<reference evidence="2" key="1">
    <citation type="submission" date="2018-02" db="EMBL/GenBank/DDBJ databases">
        <title>Rhizophora mucronata_Transcriptome.</title>
        <authorList>
            <person name="Meera S.P."/>
            <person name="Sreeshan A."/>
            <person name="Augustine A."/>
        </authorList>
    </citation>
    <scope>NUCLEOTIDE SEQUENCE</scope>
    <source>
        <tissue evidence="2">Leaf</tissue>
    </source>
</reference>
<feature type="transmembrane region" description="Helical" evidence="1">
    <location>
        <begin position="6"/>
        <end position="24"/>
    </location>
</feature>
<evidence type="ECO:0000256" key="1">
    <source>
        <dbReference type="SAM" id="Phobius"/>
    </source>
</evidence>